<gene>
    <name evidence="3" type="ORF">EV188_105152</name>
</gene>
<dbReference type="PANTHER" id="PTHR43540">
    <property type="entry name" value="PEROXYUREIDOACRYLATE/UREIDOACRYLATE AMIDOHYDROLASE-RELATED"/>
    <property type="match status" value="1"/>
</dbReference>
<dbReference type="GO" id="GO:0016787">
    <property type="term" value="F:hydrolase activity"/>
    <property type="evidence" value="ECO:0007669"/>
    <property type="project" value="UniProtKB-KW"/>
</dbReference>
<dbReference type="PANTHER" id="PTHR43540:SF6">
    <property type="entry name" value="ISOCHORISMATASE-LIKE DOMAIN-CONTAINING PROTEIN"/>
    <property type="match status" value="1"/>
</dbReference>
<keyword evidence="4" id="KW-1185">Reference proteome</keyword>
<evidence type="ECO:0000256" key="1">
    <source>
        <dbReference type="ARBA" id="ARBA00022801"/>
    </source>
</evidence>
<name>A0A4R6V961_9PSEU</name>
<evidence type="ECO:0000313" key="4">
    <source>
        <dbReference type="Proteomes" id="UP000295705"/>
    </source>
</evidence>
<reference evidence="3 4" key="1">
    <citation type="submission" date="2019-03" db="EMBL/GenBank/DDBJ databases">
        <title>Genomic Encyclopedia of Type Strains, Phase IV (KMG-IV): sequencing the most valuable type-strain genomes for metagenomic binning, comparative biology and taxonomic classification.</title>
        <authorList>
            <person name="Goeker M."/>
        </authorList>
    </citation>
    <scope>NUCLEOTIDE SEQUENCE [LARGE SCALE GENOMIC DNA]</scope>
    <source>
        <strain evidence="3 4">DSM 45775</strain>
    </source>
</reference>
<comment type="caution">
    <text evidence="3">The sequence shown here is derived from an EMBL/GenBank/DDBJ whole genome shotgun (WGS) entry which is preliminary data.</text>
</comment>
<dbReference type="EMBL" id="SNYO01000005">
    <property type="protein sequence ID" value="TDQ55756.1"/>
    <property type="molecule type" value="Genomic_DNA"/>
</dbReference>
<dbReference type="Proteomes" id="UP000295705">
    <property type="component" value="Unassembled WGS sequence"/>
</dbReference>
<dbReference type="InterPro" id="IPR000868">
    <property type="entry name" value="Isochorismatase-like_dom"/>
</dbReference>
<dbReference type="AlphaFoldDB" id="A0A4R6V961"/>
<feature type="domain" description="Isochorismatase-like" evidence="2">
    <location>
        <begin position="18"/>
        <end position="201"/>
    </location>
</feature>
<dbReference type="OrthoDB" id="9814140at2"/>
<dbReference type="InterPro" id="IPR036380">
    <property type="entry name" value="Isochorismatase-like_sf"/>
</dbReference>
<organism evidence="3 4">
    <name type="scientific">Actinomycetospora succinea</name>
    <dbReference type="NCBI Taxonomy" id="663603"/>
    <lineage>
        <taxon>Bacteria</taxon>
        <taxon>Bacillati</taxon>
        <taxon>Actinomycetota</taxon>
        <taxon>Actinomycetes</taxon>
        <taxon>Pseudonocardiales</taxon>
        <taxon>Pseudonocardiaceae</taxon>
        <taxon>Actinomycetospora</taxon>
    </lineage>
</organism>
<evidence type="ECO:0000259" key="2">
    <source>
        <dbReference type="Pfam" id="PF00857"/>
    </source>
</evidence>
<keyword evidence="1 3" id="KW-0378">Hydrolase</keyword>
<accession>A0A4R6V961</accession>
<proteinExistence type="predicted"/>
<dbReference type="InterPro" id="IPR050272">
    <property type="entry name" value="Isochorismatase-like_hydrls"/>
</dbReference>
<evidence type="ECO:0000313" key="3">
    <source>
        <dbReference type="EMBL" id="TDQ55756.1"/>
    </source>
</evidence>
<dbReference type="RefSeq" id="WP_133827926.1">
    <property type="nucleotide sequence ID" value="NZ_BAABHR010000030.1"/>
</dbReference>
<sequence length="218" mass="23619">MSDLIPPQSELVIDPARTAVINVDMQRCFVENTPLAAPDGPEVLRRINRLVGACRAAGALVVHTRGWMRPDRTNVGAVMDRLVPPFIVALYTAGTDTAELHPDLDVDERDIVLDKPRYGAFHATELELVLRQRGIDTVIITGIATSICCETTAREAAVRDFHVLFADDATGTQDMAGVDAATLHRATCASLSMVFARIVSTDEVIRTVTDEAAALLAR</sequence>
<protein>
    <submittedName>
        <fullName evidence="3">Ureidoacrylate peracid hydrolase</fullName>
    </submittedName>
</protein>
<dbReference type="Pfam" id="PF00857">
    <property type="entry name" value="Isochorismatase"/>
    <property type="match status" value="1"/>
</dbReference>
<dbReference type="Gene3D" id="3.40.50.850">
    <property type="entry name" value="Isochorismatase-like"/>
    <property type="match status" value="1"/>
</dbReference>
<dbReference type="CDD" id="cd00431">
    <property type="entry name" value="cysteine_hydrolases"/>
    <property type="match status" value="1"/>
</dbReference>
<dbReference type="SUPFAM" id="SSF52499">
    <property type="entry name" value="Isochorismatase-like hydrolases"/>
    <property type="match status" value="1"/>
</dbReference>